<keyword evidence="3" id="KW-1185">Reference proteome</keyword>
<proteinExistence type="predicted"/>
<accession>A0ABX9IEL9</accession>
<feature type="domain" description="DUF5977" evidence="1">
    <location>
        <begin position="996"/>
        <end position="1060"/>
    </location>
</feature>
<protein>
    <recommendedName>
        <fullName evidence="1">DUF5977 domain-containing protein</fullName>
    </recommendedName>
</protein>
<sequence length="1169" mass="133485">MRKLLVFAITHFFLLFYCQEFHPSDNYFSLEKQVNSNVNPNSGLISESIGLLSIPLRNGQNYSIAATYTSAPFNPILNTSVLGLNWDLDVSGIITKSWSQYNAWGPYYAYEDSWNDGITNVSDYDMWNAIPALQPNNLNSPYPLERSKYYFKFWGYKGYFYIDRQGNPKIYSTDANLKISLTEYNYKTKQGIINNGCDTGSSIIKITDDKGNEFWFGGNDNYLDTSYSAGTAYPLNNTGNSRTERHVYISAWYLNKILLSTGDKIVFENKDNNMKKTFSDFCTISRQYTENRQKIMNDSIYVQKTLGYSQQGLYTKIGNNFISHSKGLQEDKNIVKKSLLNRIIINDTYFVNVNYSRINYTDTVNDFYIKNLIVTYKNKPVKRVDFTLDSFGDVNKRTFLTNIKMGADEYEFKYYKTDKFPSLDTYATDIYGYYNGMNDKGYDLDNIDDRDTQSPYFNTGLLKSIEYPTRSRKVFTYERSDFSKVHGKLPNTGDIGVYNSDGIINYPRIQKIQHFDSNHFQIGTDRTFKYTKNNISTGIFEDEFANAFRAYETMYYLGYLSTDPNQFIMVLNNFNSKSSSNIPINYSYVEETDGKGSIQYFFTDRTTNKDTLVAKYKKAGQFESAWMPYGGGLNIYTYKGAYSRAHERGNLLKKIILNQTQDTIQVTNYKYKSLLNQNLLDNGNIKKLSDDFIIKTTPAPGYIVQNFNIETIVSKQFTEPYKLSSTEVINYYGNNKNSSKEELTYSSYLKNYNTVANKLNSSNGTSNLVKLSYPSDFGTQYNSLIDKNIVAVPIKITKEKNNLPIATTIFEYTQSSSSNILNLYKQFSGRNNDPSNTNKVLKKTNDLYDNKNNLIQYTDNEASTKVAIYGYNQTLPIALIEGATYAELMQIFGLDPANTQSYLNLDIVKKSDLDVDTATEIDLFSTLDAFRKVLGNKNYQITTYTQDPLVGVTRVTLPSGVTEVYKYNKDSKLEKIQNEEGSLLKKYKYHYAAKKYYNQLYSKVFIRTNCPTWQIGEPYTYIVPENKYMSYISQTDADQMAKNEANSNGQNAANTLGSCSMVSCNFVPNYYVNMYYSSIQQTGPNHIKVTMQFQANPPNGMSWTSGSGVSVGYIGEACRPLTAKYINYTSGSSSWSISIDQSGYVMVRSNNGTAPGNGMFGFSVEYDKN</sequence>
<organism evidence="2 3">
    <name type="scientific">Chryseobacterium rhizosphaerae</name>
    <dbReference type="NCBI Taxonomy" id="395937"/>
    <lineage>
        <taxon>Bacteria</taxon>
        <taxon>Pseudomonadati</taxon>
        <taxon>Bacteroidota</taxon>
        <taxon>Flavobacteriia</taxon>
        <taxon>Flavobacteriales</taxon>
        <taxon>Weeksellaceae</taxon>
        <taxon>Chryseobacterium group</taxon>
        <taxon>Chryseobacterium</taxon>
    </lineage>
</organism>
<name>A0ABX9IEL9_9FLAO</name>
<gene>
    <name evidence="2" type="ORF">DRF57_21560</name>
</gene>
<comment type="caution">
    <text evidence="2">The sequence shown here is derived from an EMBL/GenBank/DDBJ whole genome shotgun (WGS) entry which is preliminary data.</text>
</comment>
<dbReference type="EMBL" id="QNUF01000038">
    <property type="protein sequence ID" value="REC70818.1"/>
    <property type="molecule type" value="Genomic_DNA"/>
</dbReference>
<dbReference type="Proteomes" id="UP000256491">
    <property type="component" value="Unassembled WGS sequence"/>
</dbReference>
<evidence type="ECO:0000259" key="1">
    <source>
        <dbReference type="Pfam" id="PF19404"/>
    </source>
</evidence>
<dbReference type="InterPro" id="IPR046020">
    <property type="entry name" value="DUF5977"/>
</dbReference>
<evidence type="ECO:0000313" key="3">
    <source>
        <dbReference type="Proteomes" id="UP000256491"/>
    </source>
</evidence>
<dbReference type="Pfam" id="PF19404">
    <property type="entry name" value="DUF5977"/>
    <property type="match status" value="1"/>
</dbReference>
<evidence type="ECO:0000313" key="2">
    <source>
        <dbReference type="EMBL" id="REC70818.1"/>
    </source>
</evidence>
<reference evidence="2 3" key="1">
    <citation type="journal article" date="2010" name="Syst. Appl. Microbiol.">
        <title>Four new species of Chryseobacterium from the rhizosphere of coastal sand dune plants, Chryseobacterium elymi sp. nov., Chryseobacterium hagamense sp. nov., Chryseobacterium lathyri sp. nov. and Chryseobacterium rhizosphaerae sp. nov.</title>
        <authorList>
            <person name="Cho S.H."/>
            <person name="Lee K.S."/>
            <person name="Shin D.S."/>
            <person name="Han J.H."/>
            <person name="Park K.S."/>
            <person name="Lee C.H."/>
            <person name="Park K.H."/>
            <person name="Kim S.B."/>
        </authorList>
    </citation>
    <scope>NUCLEOTIDE SEQUENCE [LARGE SCALE GENOMIC DNA]</scope>
    <source>
        <strain evidence="2 3">KCTC 22548</strain>
    </source>
</reference>
<dbReference type="RefSeq" id="WP_047493343.1">
    <property type="nucleotide sequence ID" value="NZ_BJYH01000019.1"/>
</dbReference>